<keyword evidence="1" id="KW-0677">Repeat</keyword>
<feature type="domain" description="Sortilin N-terminal" evidence="4">
    <location>
        <begin position="148"/>
        <end position="270"/>
    </location>
</feature>
<gene>
    <name evidence="5" type="ORF">CARN1_0267</name>
</gene>
<dbReference type="Pfam" id="PF15902">
    <property type="entry name" value="Sortilin-Vps10"/>
    <property type="match status" value="1"/>
</dbReference>
<evidence type="ECO:0000313" key="5">
    <source>
        <dbReference type="EMBL" id="CBH75092.1"/>
    </source>
</evidence>
<proteinExistence type="predicted"/>
<name>E6PF56_9ZZZZ</name>
<dbReference type="SUPFAM" id="SSF50939">
    <property type="entry name" value="Sialidases"/>
    <property type="match status" value="1"/>
</dbReference>
<dbReference type="Gene3D" id="2.130.10.10">
    <property type="entry name" value="YVTN repeat-like/Quinoprotein amine dehydrogenase"/>
    <property type="match status" value="4"/>
</dbReference>
<evidence type="ECO:0000256" key="3">
    <source>
        <dbReference type="SAM" id="MobiDB-lite"/>
    </source>
</evidence>
<evidence type="ECO:0000256" key="1">
    <source>
        <dbReference type="ARBA" id="ARBA00022737"/>
    </source>
</evidence>
<organism evidence="5">
    <name type="scientific">mine drainage metagenome</name>
    <dbReference type="NCBI Taxonomy" id="410659"/>
    <lineage>
        <taxon>unclassified sequences</taxon>
        <taxon>metagenomes</taxon>
        <taxon>ecological metagenomes</taxon>
    </lineage>
</organism>
<keyword evidence="2" id="KW-0175">Coiled coil</keyword>
<sequence>MSRTPIRWALAAAALFALSLPSLARAASAASPAPAKTAAKASPKPTPTPTPPPPYTQVTWREIGPAAGGGRVTSVAGSATNVKLYFVGSAGGGVWKTINGGFTWTPVFANQKVAAIGAVTIDPSNNNNVWVGTGESNPRNDVSYGDGLYKSTNGGITWKRVGLKGVRAISRIVVDPKDGNHVVVAAFGDPYRNSVHRGVYVTFDGGKTWKKTLYLAPDSGASDLAMVPSDPNVVYAGMWEFRRKPWTFRSGGPNDGLYKSVDGGKSWTKLVGNGLPAGITGRIGLAVSQSDPNYVYALIEAAHGILWRSEDAGKSWKMVSDNTLVDQRPFYFTHIAVDPMNPKKVYAVSELTSVSTDGGKKFHPIALAVHVDYHAIWIAPNDPSRIMLGEDGGYALTVDGGANWFFSKNLPIAQIYHVGLSNENPYEVCAGLQDNNAFCARENSLDPSGLLNKYWKVSVGGDGEWSVPDPSNPNYIWSDSENGSVVVWNKKTQDQWSAQPYLQGVKEQYDLRTSKYRFNWDSPIAFAPWNPHIGWVGGNVVFQSTDRGKSFKVISPDLTLNMKSHQIPSGGPITHDVSGAEYSDTLLDIEGSPVRKGEIWTGADDGVIGLTVDGGKHWKKMLIPGVPPYGRVETVAPSPFDAATAYVSIDRHRSGDYKPYVFVTHNYGKTWSSIASNLPKNVFVRTIRPDIKNSSILYLGNETGIFVSFNDGQSWESFKNGMPTVSVRDIRMQPTFDDLVVATHGRSIYIMDDMTPIQQLARAEAAGGRFFPVRVSFQYTLHENDEGTYTDFVGNNPPYGAIFDYYQKTANAKTPPSLQVFNARGQLMRSISGTHKVGGKAQPRLPNAVGLNRYVWDYGTNGVALWKGAAKKSYQGFPEGPAVPPGTYTAKLTFDGKTYTRRFVVKPDPRSKFTQAEYDRTFAFSMKYETMFGKIDTMLNNLDALKKQLDAAQKAATAKKATGVTAALSALAGRRQGMFDILTANYQNDEDSIERPGALREDFEQIYFAAQSLITPPTLAFAHRLDGKYARALGQYNAFVGTIPALQAEMKAAGLKPIAGIGTVR</sequence>
<dbReference type="AlphaFoldDB" id="E6PF56"/>
<comment type="caution">
    <text evidence="5">The sequence shown here is derived from an EMBL/GenBank/DDBJ whole genome shotgun (WGS) entry which is preliminary data.</text>
</comment>
<dbReference type="EMBL" id="CABL01000005">
    <property type="protein sequence ID" value="CBH75092.1"/>
    <property type="molecule type" value="Genomic_DNA"/>
</dbReference>
<protein>
    <recommendedName>
        <fullName evidence="4">Sortilin N-terminal domain-containing protein</fullName>
    </recommendedName>
</protein>
<evidence type="ECO:0000256" key="2">
    <source>
        <dbReference type="SAM" id="Coils"/>
    </source>
</evidence>
<dbReference type="InterPro" id="IPR015943">
    <property type="entry name" value="WD40/YVTN_repeat-like_dom_sf"/>
</dbReference>
<accession>E6PF56</accession>
<dbReference type="InterPro" id="IPR036278">
    <property type="entry name" value="Sialidase_sf"/>
</dbReference>
<feature type="compositionally biased region" description="Pro residues" evidence="3">
    <location>
        <begin position="44"/>
        <end position="55"/>
    </location>
</feature>
<evidence type="ECO:0000259" key="4">
    <source>
        <dbReference type="Pfam" id="PF15902"/>
    </source>
</evidence>
<dbReference type="PANTHER" id="PTHR12106">
    <property type="entry name" value="SORTILIN RELATED"/>
    <property type="match status" value="1"/>
</dbReference>
<feature type="region of interest" description="Disordered" evidence="3">
    <location>
        <begin position="34"/>
        <end position="61"/>
    </location>
</feature>
<feature type="coiled-coil region" evidence="2">
    <location>
        <begin position="935"/>
        <end position="962"/>
    </location>
</feature>
<dbReference type="CDD" id="cd15482">
    <property type="entry name" value="Sialidase_non-viral"/>
    <property type="match status" value="1"/>
</dbReference>
<dbReference type="InterPro" id="IPR031778">
    <property type="entry name" value="Sortilin_N"/>
</dbReference>
<feature type="compositionally biased region" description="Low complexity" evidence="3">
    <location>
        <begin position="34"/>
        <end position="43"/>
    </location>
</feature>
<dbReference type="SUPFAM" id="SSF110296">
    <property type="entry name" value="Oligoxyloglucan reducing end-specific cellobiohydrolase"/>
    <property type="match status" value="1"/>
</dbReference>
<dbReference type="InterPro" id="IPR050310">
    <property type="entry name" value="VPS10-sortilin"/>
</dbReference>
<reference evidence="5" key="1">
    <citation type="submission" date="2009-10" db="EMBL/GenBank/DDBJ databases">
        <title>Diversity of trophic interactions inside an arsenic-rich microbial ecosystem.</title>
        <authorList>
            <person name="Bertin P.N."/>
            <person name="Heinrich-Salmeron A."/>
            <person name="Pelletier E."/>
            <person name="Goulhen-Chollet F."/>
            <person name="Arsene-Ploetze F."/>
            <person name="Gallien S."/>
            <person name="Calteau A."/>
            <person name="Vallenet D."/>
            <person name="Casiot C."/>
            <person name="Chane-Woon-Ming B."/>
            <person name="Giloteaux L."/>
            <person name="Barakat M."/>
            <person name="Bonnefoy V."/>
            <person name="Bruneel O."/>
            <person name="Chandler M."/>
            <person name="Cleiss J."/>
            <person name="Duran R."/>
            <person name="Elbaz-Poulichet F."/>
            <person name="Fonknechten N."/>
            <person name="Lauga B."/>
            <person name="Mornico D."/>
            <person name="Ortet P."/>
            <person name="Schaeffer C."/>
            <person name="Siguier P."/>
            <person name="Alexander Thil Smith A."/>
            <person name="Van Dorsselaer A."/>
            <person name="Weissenbach J."/>
            <person name="Medigue C."/>
            <person name="Le Paslier D."/>
        </authorList>
    </citation>
    <scope>NUCLEOTIDE SEQUENCE</scope>
</reference>
<dbReference type="PANTHER" id="PTHR12106:SF27">
    <property type="entry name" value="SORTILIN-RELATED RECEPTOR"/>
    <property type="match status" value="1"/>
</dbReference>